<dbReference type="Proteomes" id="UP000177798">
    <property type="component" value="Chromosome 5"/>
</dbReference>
<dbReference type="GO" id="GO:0004467">
    <property type="term" value="F:long-chain fatty acid-CoA ligase activity"/>
    <property type="evidence" value="ECO:0007669"/>
    <property type="project" value="UniProtKB-ARBA"/>
</dbReference>
<protein>
    <submittedName>
        <fullName evidence="5">Uncharacterized protein</fullName>
    </submittedName>
</protein>
<dbReference type="PANTHER" id="PTHR43272">
    <property type="entry name" value="LONG-CHAIN-FATTY-ACID--COA LIGASE"/>
    <property type="match status" value="1"/>
</dbReference>
<dbReference type="SUPFAM" id="SSF56801">
    <property type="entry name" value="Acetyl-CoA synthetase-like"/>
    <property type="match status" value="1"/>
</dbReference>
<dbReference type="OrthoDB" id="1700726at2759"/>
<comment type="similarity">
    <text evidence="1">Belongs to the ATP-dependent AMP-binding enzyme family.</text>
</comment>
<evidence type="ECO:0000313" key="5">
    <source>
        <dbReference type="EMBL" id="APA09503.1"/>
    </source>
</evidence>
<evidence type="ECO:0000256" key="1">
    <source>
        <dbReference type="ARBA" id="ARBA00006432"/>
    </source>
</evidence>
<sequence>MSEYYDNITETNEALTPDEWFKTEDIGEWDKNGHLKIIDRKKNLVKTMNGEYIALEKLESVYRAAAIAANICVYASITETHPVAIIVPVEPALKKLAESLGKLVTATTKLNRKAIFERYEKDIYVAYGNGNGK</sequence>
<dbReference type="AlphaFoldDB" id="A0A1D9Q4K8"/>
<organism evidence="5 6">
    <name type="scientific">Sclerotinia sclerotiorum (strain ATCC 18683 / 1980 / Ss-1)</name>
    <name type="common">White mold</name>
    <name type="synonym">Whetzelinia sclerotiorum</name>
    <dbReference type="NCBI Taxonomy" id="665079"/>
    <lineage>
        <taxon>Eukaryota</taxon>
        <taxon>Fungi</taxon>
        <taxon>Dikarya</taxon>
        <taxon>Ascomycota</taxon>
        <taxon>Pezizomycotina</taxon>
        <taxon>Leotiomycetes</taxon>
        <taxon>Helotiales</taxon>
        <taxon>Sclerotiniaceae</taxon>
        <taxon>Sclerotinia</taxon>
    </lineage>
</organism>
<proteinExistence type="inferred from homology"/>
<dbReference type="GO" id="GO:0005524">
    <property type="term" value="F:ATP binding"/>
    <property type="evidence" value="ECO:0007669"/>
    <property type="project" value="UniProtKB-KW"/>
</dbReference>
<gene>
    <name evidence="5" type="ORF">sscle_05g042730</name>
</gene>
<accession>A0A1D9Q4K8</accession>
<reference evidence="6" key="1">
    <citation type="journal article" date="2017" name="Genome Biol. Evol.">
        <title>The complete genome sequence of the phytopathogenic fungus Sclerotinia sclerotiorum reveals insights into the genome architecture of broad host range pathogens.</title>
        <authorList>
            <person name="Derbyshire M."/>
            <person name="Denton-Giles M."/>
            <person name="Hegedus D."/>
            <person name="Seifbarghy S."/>
            <person name="Rollins J."/>
            <person name="van Kan J."/>
            <person name="Seidl M.F."/>
            <person name="Faino L."/>
            <person name="Mbengue M."/>
            <person name="Navaud O."/>
            <person name="Raffaele S."/>
            <person name="Hammond-Kosack K."/>
            <person name="Heard S."/>
            <person name="Oliver R."/>
        </authorList>
    </citation>
    <scope>NUCLEOTIDE SEQUENCE [LARGE SCALE GENOMIC DNA]</scope>
    <source>
        <strain evidence="6">ATCC 18683 / 1980 / Ss-1</strain>
    </source>
</reference>
<dbReference type="Gene3D" id="3.40.50.12780">
    <property type="entry name" value="N-terminal domain of ligase-like"/>
    <property type="match status" value="1"/>
</dbReference>
<dbReference type="VEuPathDB" id="FungiDB:sscle_05g042730"/>
<name>A0A1D9Q4K8_SCLS1</name>
<dbReference type="InterPro" id="IPR042099">
    <property type="entry name" value="ANL_N_sf"/>
</dbReference>
<evidence type="ECO:0000256" key="2">
    <source>
        <dbReference type="ARBA" id="ARBA00022598"/>
    </source>
</evidence>
<evidence type="ECO:0000313" key="6">
    <source>
        <dbReference type="Proteomes" id="UP000177798"/>
    </source>
</evidence>
<evidence type="ECO:0000256" key="3">
    <source>
        <dbReference type="ARBA" id="ARBA00022741"/>
    </source>
</evidence>
<dbReference type="PANTHER" id="PTHR43272:SF83">
    <property type="entry name" value="ACYL-COA SYNTHETASE LONG-CHAIN, ISOFORM J"/>
    <property type="match status" value="1"/>
</dbReference>
<keyword evidence="3" id="KW-0547">Nucleotide-binding</keyword>
<evidence type="ECO:0000256" key="4">
    <source>
        <dbReference type="ARBA" id="ARBA00022840"/>
    </source>
</evidence>
<keyword evidence="2" id="KW-0436">Ligase</keyword>
<keyword evidence="4" id="KW-0067">ATP-binding</keyword>
<dbReference type="EMBL" id="CP017818">
    <property type="protein sequence ID" value="APA09503.1"/>
    <property type="molecule type" value="Genomic_DNA"/>
</dbReference>